<comment type="cofactor">
    <cofactor evidence="1 8">
        <name>heme</name>
        <dbReference type="ChEBI" id="CHEBI:30413"/>
    </cofactor>
</comment>
<name>A0A6A6VTK9_9PEZI</name>
<keyword evidence="10" id="KW-1185">Reference proteome</keyword>
<accession>A0A6A6VTK9</accession>
<dbReference type="PRINTS" id="PR00463">
    <property type="entry name" value="EP450I"/>
</dbReference>
<dbReference type="GO" id="GO:0020037">
    <property type="term" value="F:heme binding"/>
    <property type="evidence" value="ECO:0007669"/>
    <property type="project" value="InterPro"/>
</dbReference>
<dbReference type="EMBL" id="ML996582">
    <property type="protein sequence ID" value="KAF2753912.1"/>
    <property type="molecule type" value="Genomic_DNA"/>
</dbReference>
<sequence length="509" mass="57696">MALLPPSFVAALVSGLLVLWYVYSTLNAYLALRHFKGPWSSGFSRLWLLRANLGGRMNHEFRAVNDKYGKTARVGPQTLLTTDVALIKRMNGTRSDYRRSVWYNALRLHPTRDNITSHRDEQVHSRLRAQMTQGYSGKDVPDLEKDIDRCIEDFFALINRTYVSSEAEYVPFDLARLATFFSLDVISTVAFGKSFGFLDLNDDPFGYLPQLQTLLPAIIFFGVYPEIQKIMRLSWMQALLPKATDVNGVGRVMGFAKDVVAERFGEEKVVRRDMLGSFLKNGLTQDQLESETLTQVAAGSDSTATVIRMAIFLIASNPSVYNKVLEELDVAEAAGKLTRPVIRDSESRLLPYFQACVRETLRCYPPVTGQLAKQSPANGDHFNGMYIPPNTQIAWNSWGLMRTKEIFGDDVDVFRPERWLASGGHTPEELAHMEETVWMAFGWGRFGCLGRPVAQMEINKTIPELLMEYNFQIADPSNPFSVKCVGFFIHTDMFFRVSKRIRRESRTAT</sequence>
<dbReference type="InterPro" id="IPR050121">
    <property type="entry name" value="Cytochrome_P450_monoxygenase"/>
</dbReference>
<reference evidence="9" key="1">
    <citation type="journal article" date="2020" name="Stud. Mycol.">
        <title>101 Dothideomycetes genomes: a test case for predicting lifestyles and emergence of pathogens.</title>
        <authorList>
            <person name="Haridas S."/>
            <person name="Albert R."/>
            <person name="Binder M."/>
            <person name="Bloem J."/>
            <person name="Labutti K."/>
            <person name="Salamov A."/>
            <person name="Andreopoulos B."/>
            <person name="Baker S."/>
            <person name="Barry K."/>
            <person name="Bills G."/>
            <person name="Bluhm B."/>
            <person name="Cannon C."/>
            <person name="Castanera R."/>
            <person name="Culley D."/>
            <person name="Daum C."/>
            <person name="Ezra D."/>
            <person name="Gonzalez J."/>
            <person name="Henrissat B."/>
            <person name="Kuo A."/>
            <person name="Liang C."/>
            <person name="Lipzen A."/>
            <person name="Lutzoni F."/>
            <person name="Magnuson J."/>
            <person name="Mondo S."/>
            <person name="Nolan M."/>
            <person name="Ohm R."/>
            <person name="Pangilinan J."/>
            <person name="Park H.-J."/>
            <person name="Ramirez L."/>
            <person name="Alfaro M."/>
            <person name="Sun H."/>
            <person name="Tritt A."/>
            <person name="Yoshinaga Y."/>
            <person name="Zwiers L.-H."/>
            <person name="Turgeon B."/>
            <person name="Goodwin S."/>
            <person name="Spatafora J."/>
            <person name="Crous P."/>
            <person name="Grigoriev I."/>
        </authorList>
    </citation>
    <scope>NUCLEOTIDE SEQUENCE</scope>
    <source>
        <strain evidence="9">CBS 121739</strain>
    </source>
</reference>
<keyword evidence="5" id="KW-0560">Oxidoreductase</keyword>
<dbReference type="GeneID" id="54487262"/>
<evidence type="ECO:0000256" key="1">
    <source>
        <dbReference type="ARBA" id="ARBA00001971"/>
    </source>
</evidence>
<dbReference type="RefSeq" id="XP_033596363.1">
    <property type="nucleotide sequence ID" value="XM_033746208.1"/>
</dbReference>
<dbReference type="Proteomes" id="UP000799437">
    <property type="component" value="Unassembled WGS sequence"/>
</dbReference>
<evidence type="ECO:0000256" key="3">
    <source>
        <dbReference type="ARBA" id="ARBA00022617"/>
    </source>
</evidence>
<evidence type="ECO:0000313" key="10">
    <source>
        <dbReference type="Proteomes" id="UP000799437"/>
    </source>
</evidence>
<dbReference type="OrthoDB" id="3934656at2759"/>
<comment type="similarity">
    <text evidence="2">Belongs to the cytochrome P450 family.</text>
</comment>
<dbReference type="GO" id="GO:0016705">
    <property type="term" value="F:oxidoreductase activity, acting on paired donors, with incorporation or reduction of molecular oxygen"/>
    <property type="evidence" value="ECO:0007669"/>
    <property type="project" value="InterPro"/>
</dbReference>
<evidence type="ECO:0000256" key="2">
    <source>
        <dbReference type="ARBA" id="ARBA00010617"/>
    </source>
</evidence>
<dbReference type="GO" id="GO:0004497">
    <property type="term" value="F:monooxygenase activity"/>
    <property type="evidence" value="ECO:0007669"/>
    <property type="project" value="UniProtKB-KW"/>
</dbReference>
<dbReference type="PRINTS" id="PR00385">
    <property type="entry name" value="P450"/>
</dbReference>
<protein>
    <submittedName>
        <fullName evidence="9">Putative P450 monooxygenase</fullName>
    </submittedName>
</protein>
<dbReference type="Gene3D" id="1.10.630.10">
    <property type="entry name" value="Cytochrome P450"/>
    <property type="match status" value="1"/>
</dbReference>
<organism evidence="9 10">
    <name type="scientific">Pseudovirgaria hyperparasitica</name>
    <dbReference type="NCBI Taxonomy" id="470096"/>
    <lineage>
        <taxon>Eukaryota</taxon>
        <taxon>Fungi</taxon>
        <taxon>Dikarya</taxon>
        <taxon>Ascomycota</taxon>
        <taxon>Pezizomycotina</taxon>
        <taxon>Dothideomycetes</taxon>
        <taxon>Dothideomycetes incertae sedis</taxon>
        <taxon>Acrospermales</taxon>
        <taxon>Acrospermaceae</taxon>
        <taxon>Pseudovirgaria</taxon>
    </lineage>
</organism>
<dbReference type="InterPro" id="IPR002401">
    <property type="entry name" value="Cyt_P450_E_grp-I"/>
</dbReference>
<evidence type="ECO:0000256" key="6">
    <source>
        <dbReference type="ARBA" id="ARBA00023004"/>
    </source>
</evidence>
<dbReference type="GO" id="GO:0005506">
    <property type="term" value="F:iron ion binding"/>
    <property type="evidence" value="ECO:0007669"/>
    <property type="project" value="InterPro"/>
</dbReference>
<keyword evidence="7 9" id="KW-0503">Monooxygenase</keyword>
<dbReference type="InterPro" id="IPR001128">
    <property type="entry name" value="Cyt_P450"/>
</dbReference>
<proteinExistence type="inferred from homology"/>
<evidence type="ECO:0000256" key="7">
    <source>
        <dbReference type="ARBA" id="ARBA00023033"/>
    </source>
</evidence>
<dbReference type="PANTHER" id="PTHR24305">
    <property type="entry name" value="CYTOCHROME P450"/>
    <property type="match status" value="1"/>
</dbReference>
<dbReference type="CDD" id="cd11060">
    <property type="entry name" value="CYP57A1-like"/>
    <property type="match status" value="1"/>
</dbReference>
<dbReference type="InterPro" id="IPR036396">
    <property type="entry name" value="Cyt_P450_sf"/>
</dbReference>
<evidence type="ECO:0000256" key="5">
    <source>
        <dbReference type="ARBA" id="ARBA00023002"/>
    </source>
</evidence>
<evidence type="ECO:0000256" key="8">
    <source>
        <dbReference type="PIRSR" id="PIRSR602401-1"/>
    </source>
</evidence>
<dbReference type="SUPFAM" id="SSF48264">
    <property type="entry name" value="Cytochrome P450"/>
    <property type="match status" value="1"/>
</dbReference>
<feature type="binding site" description="axial binding residue" evidence="8">
    <location>
        <position position="448"/>
    </location>
    <ligand>
        <name>heme</name>
        <dbReference type="ChEBI" id="CHEBI:30413"/>
    </ligand>
    <ligandPart>
        <name>Fe</name>
        <dbReference type="ChEBI" id="CHEBI:18248"/>
    </ligandPart>
</feature>
<dbReference type="PANTHER" id="PTHR24305:SF77">
    <property type="entry name" value="CYTOCHROME P450 MONOOXYGENASE"/>
    <property type="match status" value="1"/>
</dbReference>
<evidence type="ECO:0000256" key="4">
    <source>
        <dbReference type="ARBA" id="ARBA00022723"/>
    </source>
</evidence>
<gene>
    <name evidence="9" type="ORF">EJ05DRAFT_494660</name>
</gene>
<dbReference type="AlphaFoldDB" id="A0A6A6VTK9"/>
<evidence type="ECO:0000313" key="9">
    <source>
        <dbReference type="EMBL" id="KAF2753912.1"/>
    </source>
</evidence>
<keyword evidence="6 8" id="KW-0408">Iron</keyword>
<dbReference type="Pfam" id="PF00067">
    <property type="entry name" value="p450"/>
    <property type="match status" value="1"/>
</dbReference>
<keyword evidence="4 8" id="KW-0479">Metal-binding</keyword>
<keyword evidence="3 8" id="KW-0349">Heme</keyword>